<organism evidence="2 3">
    <name type="scientific">Amphibalanus amphitrite</name>
    <name type="common">Striped barnacle</name>
    <name type="synonym">Balanus amphitrite</name>
    <dbReference type="NCBI Taxonomy" id="1232801"/>
    <lineage>
        <taxon>Eukaryota</taxon>
        <taxon>Metazoa</taxon>
        <taxon>Ecdysozoa</taxon>
        <taxon>Arthropoda</taxon>
        <taxon>Crustacea</taxon>
        <taxon>Multicrustacea</taxon>
        <taxon>Cirripedia</taxon>
        <taxon>Thoracica</taxon>
        <taxon>Thoracicalcarea</taxon>
        <taxon>Balanomorpha</taxon>
        <taxon>Balanoidea</taxon>
        <taxon>Balanidae</taxon>
        <taxon>Amphibalaninae</taxon>
        <taxon>Amphibalanus</taxon>
    </lineage>
</organism>
<evidence type="ECO:0000313" key="2">
    <source>
        <dbReference type="EMBL" id="KAF0298381.1"/>
    </source>
</evidence>
<gene>
    <name evidence="2" type="primary">THAP9_14</name>
    <name evidence="2" type="ORF">FJT64_004246</name>
</gene>
<evidence type="ECO:0000259" key="1">
    <source>
        <dbReference type="Pfam" id="PF21787"/>
    </source>
</evidence>
<feature type="domain" description="Transposable element P transposase-like RNase H" evidence="1">
    <location>
        <begin position="10"/>
        <end position="136"/>
    </location>
</feature>
<name>A0A6A4W8Y2_AMPAM</name>
<dbReference type="AlphaFoldDB" id="A0A6A4W8Y2"/>
<proteinExistence type="predicted"/>
<dbReference type="Pfam" id="PF21787">
    <property type="entry name" value="TNP-like_RNaseH_N"/>
    <property type="match status" value="1"/>
</dbReference>
<evidence type="ECO:0000313" key="3">
    <source>
        <dbReference type="Proteomes" id="UP000440578"/>
    </source>
</evidence>
<reference evidence="2 3" key="1">
    <citation type="submission" date="2019-07" db="EMBL/GenBank/DDBJ databases">
        <title>Draft genome assembly of a fouling barnacle, Amphibalanus amphitrite (Darwin, 1854): The first reference genome for Thecostraca.</title>
        <authorList>
            <person name="Kim W."/>
        </authorList>
    </citation>
    <scope>NUCLEOTIDE SEQUENCE [LARGE SCALE GENOMIC DNA]</scope>
    <source>
        <strain evidence="2">SNU_AA5</strain>
        <tissue evidence="2">Soma without cirri and trophi</tissue>
    </source>
</reference>
<accession>A0A6A4W8Y2</accession>
<dbReference type="Proteomes" id="UP000440578">
    <property type="component" value="Unassembled WGS sequence"/>
</dbReference>
<protein>
    <submittedName>
        <fullName evidence="2">DNA transposase THAP9</fullName>
    </submittedName>
</protein>
<dbReference type="InterPro" id="IPR048365">
    <property type="entry name" value="TNP-like_RNaseH_N"/>
</dbReference>
<sequence length="138" mass="15175">MGKMEKIQMQPGFHDAILALIKEKFAGSSDQDKLCVIAFDEIHLKARLAYQRSDDIIEGFADHGPLGRSNACADHALVMMVRGITKHWKQPLGFFLSAGTTKATVQQQLLVQCIRRVTEAGLTVLATTCDMGTNNQVT</sequence>
<dbReference type="EMBL" id="VIIS01001435">
    <property type="protein sequence ID" value="KAF0298381.1"/>
    <property type="molecule type" value="Genomic_DNA"/>
</dbReference>
<keyword evidence="3" id="KW-1185">Reference proteome</keyword>
<comment type="caution">
    <text evidence="2">The sequence shown here is derived from an EMBL/GenBank/DDBJ whole genome shotgun (WGS) entry which is preliminary data.</text>
</comment>